<gene>
    <name evidence="1" type="ORF">NSCI0253_LOCUS28185</name>
</gene>
<sequence length="310" mass="34270">MSFNAQFTAFGLPPAPIKTPTIEVSGKGVGKLSHMQDIFGGIGRENYMAQRVHRKLHPQAVTLSDHELLELGKLSFNDQFPVLEERALGAQPVATKGIGKGVILGKRLPVPDMFGGIGRENFMQQRVHRKLHSHAEALSDQELLELGRLSFNEQFPIIEEKAANGQLASVVERSATDMFGGFGGREVYMGQRVHRKLHAQAAALSDHDLLQLGRLSFNDQFPCLEESTMGFVDEQRQITDIFGGVGREGYMTQRVHRRLHAQARSLSDSELLELGKLSFNDQFPVFEQRAAFIGAPGVGPPFEEVAVLQS</sequence>
<organism evidence="1">
    <name type="scientific">Noctiluca scintillans</name>
    <name type="common">Sea sparkle</name>
    <name type="synonym">Red tide dinoflagellate</name>
    <dbReference type="NCBI Taxonomy" id="2966"/>
    <lineage>
        <taxon>Eukaryota</taxon>
        <taxon>Sar</taxon>
        <taxon>Alveolata</taxon>
        <taxon>Dinophyceae</taxon>
        <taxon>Noctilucales</taxon>
        <taxon>Noctilucaceae</taxon>
        <taxon>Noctiluca</taxon>
    </lineage>
</organism>
<accession>A0A7S1AGU1</accession>
<reference evidence="1" key="1">
    <citation type="submission" date="2021-01" db="EMBL/GenBank/DDBJ databases">
        <authorList>
            <person name="Corre E."/>
            <person name="Pelletier E."/>
            <person name="Niang G."/>
            <person name="Scheremetjew M."/>
            <person name="Finn R."/>
            <person name="Kale V."/>
            <person name="Holt S."/>
            <person name="Cochrane G."/>
            <person name="Meng A."/>
            <person name="Brown T."/>
            <person name="Cohen L."/>
        </authorList>
    </citation>
    <scope>NUCLEOTIDE SEQUENCE</scope>
</reference>
<dbReference type="EMBL" id="HBFQ01039761">
    <property type="protein sequence ID" value="CAD8853834.1"/>
    <property type="molecule type" value="Transcribed_RNA"/>
</dbReference>
<name>A0A7S1AGU1_NOCSC</name>
<protein>
    <submittedName>
        <fullName evidence="1">Uncharacterized protein</fullName>
    </submittedName>
</protein>
<dbReference type="AlphaFoldDB" id="A0A7S1AGU1"/>
<evidence type="ECO:0000313" key="1">
    <source>
        <dbReference type="EMBL" id="CAD8853834.1"/>
    </source>
</evidence>
<proteinExistence type="predicted"/>